<dbReference type="STRING" id="1313292.BCO_0096200"/>
<dbReference type="PATRIC" id="fig|1313292.3.peg.188"/>
<accession>W5SZ64</accession>
<reference evidence="1" key="1">
    <citation type="submission" date="2013-04" db="EMBL/GenBank/DDBJ databases">
        <title>Comparative Genomics of Relapsing Fever Spirochetes.</title>
        <authorList>
            <person name="Schwan T.G."/>
            <person name="Raffel S.J."/>
            <person name="Porcella S.F."/>
            <person name="Martens C.A."/>
            <person name="Bruno D.P."/>
            <person name="Ricklefs S.M."/>
            <person name="Barbian K.B."/>
        </authorList>
    </citation>
    <scope>NUCLEOTIDE SEQUENCE [LARGE SCALE GENOMIC DNA]</scope>
    <source>
        <strain evidence="1">Co53</strain>
    </source>
</reference>
<proteinExistence type="predicted"/>
<protein>
    <submittedName>
        <fullName evidence="1">Uncharacterized protein</fullName>
    </submittedName>
</protein>
<dbReference type="Proteomes" id="UP000019330">
    <property type="component" value="Chromosome"/>
</dbReference>
<name>W5SZ64_9SPIR</name>
<evidence type="ECO:0000313" key="2">
    <source>
        <dbReference type="Proteomes" id="UP000019330"/>
    </source>
</evidence>
<dbReference type="AlphaFoldDB" id="W5SZ64"/>
<keyword evidence="2" id="KW-1185">Reference proteome</keyword>
<gene>
    <name evidence="1" type="ORF">BCO_0096200</name>
</gene>
<sequence length="211" mass="24889">MPQSIFLTLKMPPFIQDETLFINEKDIENIQNKLNNVKKILLTHKSNNEIFNINEIKKKPFNLSKVKFSLKKAMDFIFNDPSIDLTSSLIIKDNTLNQEDLKHLEESTKEQNINIVTIDDKNILYLKNLITPKITKIILLSMRNNHVFLKKLSESPFFQKIKFIFIGNNRKDFKEVNTKYIISINELNLIEITKAINTNFQYEFNIYEQTT</sequence>
<dbReference type="EMBL" id="CP005745">
    <property type="protein sequence ID" value="AHH10346.1"/>
    <property type="molecule type" value="Genomic_DNA"/>
</dbReference>
<evidence type="ECO:0000313" key="1">
    <source>
        <dbReference type="EMBL" id="AHH10346.1"/>
    </source>
</evidence>
<organism evidence="1 2">
    <name type="scientific">Borrelia coriaceae ATCC 43381</name>
    <dbReference type="NCBI Taxonomy" id="1408429"/>
    <lineage>
        <taxon>Bacteria</taxon>
        <taxon>Pseudomonadati</taxon>
        <taxon>Spirochaetota</taxon>
        <taxon>Spirochaetia</taxon>
        <taxon>Spirochaetales</taxon>
        <taxon>Borreliaceae</taxon>
        <taxon>Borrelia</taxon>
    </lineage>
</organism>
<dbReference type="HOGENOM" id="CLU_098545_0_0_12"/>